<dbReference type="SUPFAM" id="SSF51215">
    <property type="entry name" value="Regulatory protein AraC"/>
    <property type="match status" value="1"/>
</dbReference>
<evidence type="ECO:0000259" key="4">
    <source>
        <dbReference type="PROSITE" id="PS01124"/>
    </source>
</evidence>
<dbReference type="InterPro" id="IPR003313">
    <property type="entry name" value="AraC-bd"/>
</dbReference>
<evidence type="ECO:0000313" key="5">
    <source>
        <dbReference type="EMBL" id="MBW7456365.1"/>
    </source>
</evidence>
<dbReference type="InterPro" id="IPR014710">
    <property type="entry name" value="RmlC-like_jellyroll"/>
</dbReference>
<dbReference type="InterPro" id="IPR020449">
    <property type="entry name" value="Tscrpt_reg_AraC-type_HTH"/>
</dbReference>
<accession>A0ABS7C6J6</accession>
<keyword evidence="2" id="KW-0238">DNA-binding</keyword>
<dbReference type="PANTHER" id="PTHR43280:SF28">
    <property type="entry name" value="HTH-TYPE TRANSCRIPTIONAL ACTIVATOR RHAS"/>
    <property type="match status" value="1"/>
</dbReference>
<evidence type="ECO:0000256" key="1">
    <source>
        <dbReference type="ARBA" id="ARBA00023015"/>
    </source>
</evidence>
<keyword evidence="6" id="KW-1185">Reference proteome</keyword>
<dbReference type="PROSITE" id="PS00041">
    <property type="entry name" value="HTH_ARAC_FAMILY_1"/>
    <property type="match status" value="1"/>
</dbReference>
<organism evidence="5 6">
    <name type="scientific">Paenibacillus sepulcri</name>
    <dbReference type="NCBI Taxonomy" id="359917"/>
    <lineage>
        <taxon>Bacteria</taxon>
        <taxon>Bacillati</taxon>
        <taxon>Bacillota</taxon>
        <taxon>Bacilli</taxon>
        <taxon>Bacillales</taxon>
        <taxon>Paenibacillaceae</taxon>
        <taxon>Paenibacillus</taxon>
    </lineage>
</organism>
<dbReference type="PROSITE" id="PS01124">
    <property type="entry name" value="HTH_ARAC_FAMILY_2"/>
    <property type="match status" value="1"/>
</dbReference>
<reference evidence="5 6" key="1">
    <citation type="submission" date="2021-07" db="EMBL/GenBank/DDBJ databases">
        <title>Paenibacillus radiodurans sp. nov., isolated from the southeastern edge of Tengger Desert.</title>
        <authorList>
            <person name="Zhang G."/>
        </authorList>
    </citation>
    <scope>NUCLEOTIDE SEQUENCE [LARGE SCALE GENOMIC DNA]</scope>
    <source>
        <strain evidence="5 6">CCM 7311</strain>
    </source>
</reference>
<dbReference type="InterPro" id="IPR037923">
    <property type="entry name" value="HTH-like"/>
</dbReference>
<dbReference type="SMART" id="SM00342">
    <property type="entry name" value="HTH_ARAC"/>
    <property type="match status" value="1"/>
</dbReference>
<dbReference type="InterPro" id="IPR018060">
    <property type="entry name" value="HTH_AraC"/>
</dbReference>
<dbReference type="PANTHER" id="PTHR43280">
    <property type="entry name" value="ARAC-FAMILY TRANSCRIPTIONAL REGULATOR"/>
    <property type="match status" value="1"/>
</dbReference>
<dbReference type="PRINTS" id="PR00032">
    <property type="entry name" value="HTHARAC"/>
</dbReference>
<dbReference type="InterPro" id="IPR018062">
    <property type="entry name" value="HTH_AraC-typ_CS"/>
</dbReference>
<gene>
    <name evidence="5" type="ORF">K0U00_20225</name>
</gene>
<dbReference type="Pfam" id="PF12833">
    <property type="entry name" value="HTH_18"/>
    <property type="match status" value="1"/>
</dbReference>
<sequence>MEQVRQTFKAESFFSNLLLYVNRAVEDFTLPLHSHEFIELAYVAEGKGFHYIEDDVQRIHRGQLHVIPIGTSHVFRPSSTNALQDPLIVYNCIFTKQLVDNLIPLVFDGPIAVYLEGLKEETLPYHAVFDTDDEIGKLFLSLYKEYSLPRSGSTTYLNTLLLQLIVTIYRLHTETSRTAPGSPARFLQILSYLEQNYAEKITLSHLTERFQWSERHLQRLFKQHTGQSFNYFLQSLRIQKSCEQLRSTQQKISRIAEAVGYKDLNSFMVLFRRMVGETPGAYRRQFRE</sequence>
<dbReference type="Pfam" id="PF02311">
    <property type="entry name" value="AraC_binding"/>
    <property type="match status" value="1"/>
</dbReference>
<dbReference type="Proteomes" id="UP001519887">
    <property type="component" value="Unassembled WGS sequence"/>
</dbReference>
<feature type="domain" description="HTH araC/xylS-type" evidence="4">
    <location>
        <begin position="187"/>
        <end position="285"/>
    </location>
</feature>
<dbReference type="Gene3D" id="1.10.10.60">
    <property type="entry name" value="Homeodomain-like"/>
    <property type="match status" value="2"/>
</dbReference>
<dbReference type="InterPro" id="IPR009057">
    <property type="entry name" value="Homeodomain-like_sf"/>
</dbReference>
<keyword evidence="1" id="KW-0805">Transcription regulation</keyword>
<dbReference type="RefSeq" id="WP_210038171.1">
    <property type="nucleotide sequence ID" value="NZ_JBHLVU010000022.1"/>
</dbReference>
<evidence type="ECO:0000313" key="6">
    <source>
        <dbReference type="Proteomes" id="UP001519887"/>
    </source>
</evidence>
<protein>
    <submittedName>
        <fullName evidence="5">AraC family transcriptional regulator</fullName>
    </submittedName>
</protein>
<proteinExistence type="predicted"/>
<name>A0ABS7C6J6_9BACL</name>
<comment type="caution">
    <text evidence="5">The sequence shown here is derived from an EMBL/GenBank/DDBJ whole genome shotgun (WGS) entry which is preliminary data.</text>
</comment>
<dbReference type="Gene3D" id="2.60.120.10">
    <property type="entry name" value="Jelly Rolls"/>
    <property type="match status" value="1"/>
</dbReference>
<evidence type="ECO:0000256" key="3">
    <source>
        <dbReference type="ARBA" id="ARBA00023163"/>
    </source>
</evidence>
<dbReference type="SUPFAM" id="SSF46689">
    <property type="entry name" value="Homeodomain-like"/>
    <property type="match status" value="2"/>
</dbReference>
<keyword evidence="3" id="KW-0804">Transcription</keyword>
<dbReference type="EMBL" id="JAHZIK010000559">
    <property type="protein sequence ID" value="MBW7456365.1"/>
    <property type="molecule type" value="Genomic_DNA"/>
</dbReference>
<evidence type="ECO:0000256" key="2">
    <source>
        <dbReference type="ARBA" id="ARBA00023125"/>
    </source>
</evidence>